<dbReference type="GO" id="GO:0032790">
    <property type="term" value="P:ribosome disassembly"/>
    <property type="evidence" value="ECO:0007669"/>
    <property type="project" value="TreeGrafter"/>
</dbReference>
<dbReference type="Gene3D" id="3.40.50.300">
    <property type="entry name" value="P-loop containing nucleotide triphosphate hydrolases"/>
    <property type="match status" value="1"/>
</dbReference>
<accession>A0A233V2Z1</accession>
<dbReference type="InterPro" id="IPR014721">
    <property type="entry name" value="Ribsml_uS5_D2-typ_fold_subgr"/>
</dbReference>
<dbReference type="InterPro" id="IPR041095">
    <property type="entry name" value="EFG_II"/>
</dbReference>
<dbReference type="NCBIfam" id="TIGR00231">
    <property type="entry name" value="small_GTP"/>
    <property type="match status" value="1"/>
</dbReference>
<dbReference type="InterPro" id="IPR047872">
    <property type="entry name" value="EFG_IV"/>
</dbReference>
<keyword evidence="4" id="KW-0342">GTP-binding</keyword>
<evidence type="ECO:0000313" key="7">
    <source>
        <dbReference type="EMBL" id="OXZ26765.1"/>
    </source>
</evidence>
<dbReference type="PANTHER" id="PTHR43261:SF6">
    <property type="entry name" value="ELONGATION FACTOR G-LIKE PROTEIN"/>
    <property type="match status" value="1"/>
</dbReference>
<keyword evidence="3" id="KW-0547">Nucleotide-binding</keyword>
<dbReference type="Gene3D" id="3.30.230.10">
    <property type="match status" value="1"/>
</dbReference>
<dbReference type="InterPro" id="IPR005517">
    <property type="entry name" value="Transl_elong_EFG/EF2_IV"/>
</dbReference>
<dbReference type="PRINTS" id="PR00315">
    <property type="entry name" value="ELONGATNFCT"/>
</dbReference>
<dbReference type="PROSITE" id="PS51722">
    <property type="entry name" value="G_TR_2"/>
    <property type="match status" value="1"/>
</dbReference>
<dbReference type="Pfam" id="PF00679">
    <property type="entry name" value="EFG_C"/>
    <property type="match status" value="1"/>
</dbReference>
<keyword evidence="7" id="KW-0251">Elongation factor</keyword>
<dbReference type="InterPro" id="IPR000640">
    <property type="entry name" value="EFG_V-like"/>
</dbReference>
<dbReference type="InterPro" id="IPR020568">
    <property type="entry name" value="Ribosomal_Su5_D2-typ_SF"/>
</dbReference>
<dbReference type="SUPFAM" id="SSF54980">
    <property type="entry name" value="EF-G C-terminal domain-like"/>
    <property type="match status" value="2"/>
</dbReference>
<comment type="caution">
    <text evidence="7">The sequence shown here is derived from an EMBL/GenBank/DDBJ whole genome shotgun (WGS) entry which is preliminary data.</text>
</comment>
<dbReference type="NCBIfam" id="TIGR00484">
    <property type="entry name" value="EF-G"/>
    <property type="match status" value="1"/>
</dbReference>
<dbReference type="Gene3D" id="2.40.30.10">
    <property type="entry name" value="Translation factors"/>
    <property type="match status" value="1"/>
</dbReference>
<dbReference type="Pfam" id="PF22042">
    <property type="entry name" value="EF-G_D2"/>
    <property type="match status" value="1"/>
</dbReference>
<evidence type="ECO:0000256" key="5">
    <source>
        <dbReference type="NCBIfam" id="TIGR00484"/>
    </source>
</evidence>
<organism evidence="7 8">
    <name type="scientific">Finegoldia magna</name>
    <name type="common">Peptostreptococcus magnus</name>
    <dbReference type="NCBI Taxonomy" id="1260"/>
    <lineage>
        <taxon>Bacteria</taxon>
        <taxon>Bacillati</taxon>
        <taxon>Bacillota</taxon>
        <taxon>Tissierellia</taxon>
        <taxon>Tissierellales</taxon>
        <taxon>Peptoniphilaceae</taxon>
        <taxon>Finegoldia</taxon>
    </lineage>
</organism>
<dbReference type="Gene3D" id="3.30.70.240">
    <property type="match status" value="1"/>
</dbReference>
<dbReference type="Pfam" id="PF00009">
    <property type="entry name" value="GTP_EFTU"/>
    <property type="match status" value="1"/>
</dbReference>
<dbReference type="FunFam" id="3.30.70.240:FF:000001">
    <property type="entry name" value="Elongation factor G"/>
    <property type="match status" value="1"/>
</dbReference>
<dbReference type="SMART" id="SM00889">
    <property type="entry name" value="EFG_IV"/>
    <property type="match status" value="1"/>
</dbReference>
<dbReference type="NCBIfam" id="NF009379">
    <property type="entry name" value="PRK12740.1-3"/>
    <property type="match status" value="1"/>
</dbReference>
<evidence type="ECO:0000313" key="8">
    <source>
        <dbReference type="Proteomes" id="UP000215413"/>
    </source>
</evidence>
<dbReference type="NCBIfam" id="NF009381">
    <property type="entry name" value="PRK12740.1-5"/>
    <property type="match status" value="1"/>
</dbReference>
<dbReference type="GO" id="GO:0005525">
    <property type="term" value="F:GTP binding"/>
    <property type="evidence" value="ECO:0007669"/>
    <property type="project" value="UniProtKB-UniRule"/>
</dbReference>
<dbReference type="CDD" id="cd01434">
    <property type="entry name" value="EFG_mtEFG1_IV"/>
    <property type="match status" value="1"/>
</dbReference>
<evidence type="ECO:0000256" key="1">
    <source>
        <dbReference type="ARBA" id="ARBA00005870"/>
    </source>
</evidence>
<name>A0A233V2Z1_FINMA</name>
<feature type="domain" description="Tr-type G" evidence="6">
    <location>
        <begin position="7"/>
        <end position="278"/>
    </location>
</feature>
<dbReference type="InterPro" id="IPR005225">
    <property type="entry name" value="Small_GTP-bd"/>
</dbReference>
<dbReference type="InterPro" id="IPR027417">
    <property type="entry name" value="P-loop_NTPase"/>
</dbReference>
<dbReference type="Gene3D" id="3.30.70.870">
    <property type="entry name" value="Elongation Factor G (Translational Gtpase), domain 3"/>
    <property type="match status" value="1"/>
</dbReference>
<dbReference type="EMBL" id="NDYC01000034">
    <property type="protein sequence ID" value="OXZ26765.1"/>
    <property type="molecule type" value="Genomic_DNA"/>
</dbReference>
<dbReference type="InterPro" id="IPR009000">
    <property type="entry name" value="Transl_B-barrel_sf"/>
</dbReference>
<dbReference type="PANTHER" id="PTHR43261">
    <property type="entry name" value="TRANSLATION ELONGATION FACTOR G-RELATED"/>
    <property type="match status" value="1"/>
</dbReference>
<dbReference type="InterPro" id="IPR035649">
    <property type="entry name" value="EFG_V"/>
</dbReference>
<dbReference type="FunFam" id="3.30.230.10:FF:000003">
    <property type="entry name" value="Elongation factor G"/>
    <property type="match status" value="1"/>
</dbReference>
<protein>
    <recommendedName>
        <fullName evidence="2 5">Elongation factor G</fullName>
    </recommendedName>
</protein>
<sequence length="685" mass="77028">MKSYPTNKIRNLSLVGHSGSGKTQLTEACLYLTNVINRVGKVEDKNTVSDYSKQEMKRGISISSSVIPIEHNDIKINFIDTPGYFDFEREVYQSLRASEAALIVIDAVNGIEVGTEKVLRYTQSIDLPRIIFVNKMEKENANFNKCVSDLHVKFGNNIIPFTLTLGEGEDFKGVIDVIDKKAYEYNGFEFKEVPIPEDRVDEVNVVFDEICEVVAQTDDDLMEKYFNGEEFTHEEFKKALVSALLEGSCVPLIAGSALTGVGVDVLLEIIEKYMPTPDDERAKYGFRHADDKQRKFSVDEPMSAVVFKTIVDPFVGKISIFKVISGKITKDTLIYNSSKEVEEKIGDLFFLRGKEQIKTDEVHAGDIGAISKLVETETGDTISDKNDPTVYKRLKLKPATLFFAIQPKSKSDDDKISSALTKLQTEDLSFVSERNNETKQLLIGGRGNVQLQVMMDRLKDEYQVETEVVPLRIAYRETIKSKSDVEGKHKKQSGGAGQFADVFIRFEPLTDSEENFVFEEEVFGGAVPKNFFPAVEKGLEESLEKGPLAGYPVVGVKAILYDGKYHPVDSNEMAFKIAAQIAFKKGIEEAKPILLEPIMKVTIKIPEEYMGDVMGDMNKRRGKILGMESDEDGNQVVIAEAPHKELFEYSIDLRSMTQARGEFEMEFVRYEEVPSNVTEEIIKEQ</sequence>
<dbReference type="NCBIfam" id="NF009891">
    <property type="entry name" value="PRK13351.1-1"/>
    <property type="match status" value="1"/>
</dbReference>
<dbReference type="Pfam" id="PF03764">
    <property type="entry name" value="EFG_IV"/>
    <property type="match status" value="1"/>
</dbReference>
<evidence type="ECO:0000256" key="4">
    <source>
        <dbReference type="ARBA" id="ARBA00023134"/>
    </source>
</evidence>
<dbReference type="RefSeq" id="WP_094206163.1">
    <property type="nucleotide sequence ID" value="NZ_NDYC01000034.1"/>
</dbReference>
<keyword evidence="7" id="KW-0648">Protein biosynthesis</keyword>
<proteinExistence type="inferred from homology"/>
<evidence type="ECO:0000259" key="6">
    <source>
        <dbReference type="PROSITE" id="PS51722"/>
    </source>
</evidence>
<dbReference type="CDD" id="cd04088">
    <property type="entry name" value="EFG_mtEFG_II"/>
    <property type="match status" value="1"/>
</dbReference>
<dbReference type="InterPro" id="IPR053905">
    <property type="entry name" value="EF-G-like_DII"/>
</dbReference>
<dbReference type="SUPFAM" id="SSF54211">
    <property type="entry name" value="Ribosomal protein S5 domain 2-like"/>
    <property type="match status" value="1"/>
</dbReference>
<dbReference type="Proteomes" id="UP000215413">
    <property type="component" value="Unassembled WGS sequence"/>
</dbReference>
<dbReference type="Pfam" id="PF14492">
    <property type="entry name" value="EFG_III"/>
    <property type="match status" value="1"/>
</dbReference>
<dbReference type="SUPFAM" id="SSF52540">
    <property type="entry name" value="P-loop containing nucleoside triphosphate hydrolases"/>
    <property type="match status" value="1"/>
</dbReference>
<dbReference type="SMART" id="SM00838">
    <property type="entry name" value="EFG_C"/>
    <property type="match status" value="1"/>
</dbReference>
<dbReference type="GO" id="GO:0003746">
    <property type="term" value="F:translation elongation factor activity"/>
    <property type="evidence" value="ECO:0007669"/>
    <property type="project" value="UniProtKB-UniRule"/>
</dbReference>
<gene>
    <name evidence="7" type="ORF">B9N49_07375</name>
</gene>
<reference evidence="8" key="1">
    <citation type="submission" date="2017-04" db="EMBL/GenBank/DDBJ databases">
        <title>Finegoldia magna isolated from orthopedic joint implant-associated infections.</title>
        <authorList>
            <person name="Bjorklund S."/>
            <person name="Bruggemann H."/>
            <person name="Jensen A."/>
            <person name="Hellmark B."/>
            <person name="Soderquist B."/>
        </authorList>
    </citation>
    <scope>NUCLEOTIDE SEQUENCE [LARGE SCALE GENOMIC DNA]</scope>
    <source>
        <strain evidence="8">CCUG 54800</strain>
    </source>
</reference>
<dbReference type="AlphaFoldDB" id="A0A233V2Z1"/>
<dbReference type="InterPro" id="IPR000795">
    <property type="entry name" value="T_Tr_GTP-bd_dom"/>
</dbReference>
<evidence type="ECO:0000256" key="2">
    <source>
        <dbReference type="ARBA" id="ARBA00017872"/>
    </source>
</evidence>
<dbReference type="SUPFAM" id="SSF50447">
    <property type="entry name" value="Translation proteins"/>
    <property type="match status" value="1"/>
</dbReference>
<dbReference type="GO" id="GO:0003924">
    <property type="term" value="F:GTPase activity"/>
    <property type="evidence" value="ECO:0007669"/>
    <property type="project" value="InterPro"/>
</dbReference>
<dbReference type="CDD" id="cd03713">
    <property type="entry name" value="EFG_mtEFG_C"/>
    <property type="match status" value="1"/>
</dbReference>
<comment type="similarity">
    <text evidence="1">Belongs to the TRAFAC class translation factor GTPase superfamily. Classic translation factor GTPase family. EF-G/EF-2 subfamily.</text>
</comment>
<dbReference type="CDD" id="cd04170">
    <property type="entry name" value="EF-G_bact"/>
    <property type="match status" value="1"/>
</dbReference>
<evidence type="ECO:0000256" key="3">
    <source>
        <dbReference type="ARBA" id="ARBA00022741"/>
    </source>
</evidence>
<dbReference type="InterPro" id="IPR035647">
    <property type="entry name" value="EFG_III/V"/>
</dbReference>
<dbReference type="InterPro" id="IPR004540">
    <property type="entry name" value="Transl_elong_EFG/EF2"/>
</dbReference>